<dbReference type="InterPro" id="IPR050902">
    <property type="entry name" value="ABC_Transporter_SBP"/>
</dbReference>
<gene>
    <name evidence="2" type="ORF">Q764_06780</name>
</gene>
<dbReference type="GO" id="GO:0071281">
    <property type="term" value="P:cellular response to iron ion"/>
    <property type="evidence" value="ECO:0007669"/>
    <property type="project" value="TreeGrafter"/>
</dbReference>
<dbReference type="STRING" id="1121899.GCA_000430025_00478"/>
<dbReference type="InterPro" id="IPR002491">
    <property type="entry name" value="ABC_transptr_periplasmic_BD"/>
</dbReference>
<dbReference type="OrthoDB" id="9812528at2"/>
<dbReference type="EMBL" id="JRLW01000008">
    <property type="protein sequence ID" value="KGO89473.1"/>
    <property type="molecule type" value="Genomic_DNA"/>
</dbReference>
<organism evidence="2 3">
    <name type="scientific">Flavobacterium suncheonense GH29-5 = DSM 17707</name>
    <dbReference type="NCBI Taxonomy" id="1121899"/>
    <lineage>
        <taxon>Bacteria</taxon>
        <taxon>Pseudomonadati</taxon>
        <taxon>Bacteroidota</taxon>
        <taxon>Flavobacteriia</taxon>
        <taxon>Flavobacteriales</taxon>
        <taxon>Flavobacteriaceae</taxon>
        <taxon>Flavobacterium</taxon>
    </lineage>
</organism>
<dbReference type="Pfam" id="PF01497">
    <property type="entry name" value="Peripla_BP_2"/>
    <property type="match status" value="1"/>
</dbReference>
<dbReference type="PROSITE" id="PS50983">
    <property type="entry name" value="FE_B12_PBP"/>
    <property type="match status" value="1"/>
</dbReference>
<dbReference type="SUPFAM" id="SSF53807">
    <property type="entry name" value="Helical backbone' metal receptor"/>
    <property type="match status" value="1"/>
</dbReference>
<accession>A0A0A2MDD0</accession>
<dbReference type="PROSITE" id="PS51257">
    <property type="entry name" value="PROKAR_LIPOPROTEIN"/>
    <property type="match status" value="1"/>
</dbReference>
<dbReference type="Proteomes" id="UP000030121">
    <property type="component" value="Unassembled WGS sequence"/>
</dbReference>
<dbReference type="eggNOG" id="COG0614">
    <property type="taxonomic scope" value="Bacteria"/>
</dbReference>
<dbReference type="Gene3D" id="3.40.50.1980">
    <property type="entry name" value="Nitrogenase molybdenum iron protein domain"/>
    <property type="match status" value="2"/>
</dbReference>
<sequence length="378" mass="42712">MSKKVLLLLMTCFFLLISCKKENTKRETTQKAENSIRHAKGLEIYDYEGYSIVKVTNPWPKAEGGFTYILKKENGIVPDSLQHFTTISVPVKSIIVTSTTHIPSLEMLGMENTLVGFPDTDLISSEKIRTLIDAGKIKNLGQNESINTEIAIDLTPEVLVGFSIDSNNKTFNNLEKAGLKILYNGDWTEQTPLGKAEWVKFFGALYDKKQQAEAIFKSIEKEYTEAVKMVQKTAKRPTALSGGMFQDTWNLPQGDSWVALFMKDANIDYLWNDSKGTGSLALSFEQVLEKAQNADYWFAPGMFSTLKEMKETNSHYAQFKAFQTGNVYSVTVKKGAKGGIRYYEQASNRPDLVLKDLIKITNPELLPEYDLYFFQKLN</sequence>
<keyword evidence="3" id="KW-1185">Reference proteome</keyword>
<dbReference type="RefSeq" id="WP_035744320.1">
    <property type="nucleotide sequence ID" value="NZ_AUCZ01000003.1"/>
</dbReference>
<dbReference type="PANTHER" id="PTHR30535">
    <property type="entry name" value="VITAMIN B12-BINDING PROTEIN"/>
    <property type="match status" value="1"/>
</dbReference>
<dbReference type="PANTHER" id="PTHR30535:SF34">
    <property type="entry name" value="MOLYBDATE-BINDING PROTEIN MOLA"/>
    <property type="match status" value="1"/>
</dbReference>
<dbReference type="AlphaFoldDB" id="A0A0A2MDD0"/>
<reference evidence="2 3" key="1">
    <citation type="submission" date="2013-09" db="EMBL/GenBank/DDBJ databases">
        <authorList>
            <person name="Zeng Z."/>
            <person name="Chen C."/>
        </authorList>
    </citation>
    <scope>NUCLEOTIDE SEQUENCE [LARGE SCALE GENOMIC DNA]</scope>
    <source>
        <strain evidence="2 3">GH29-5</strain>
    </source>
</reference>
<evidence type="ECO:0000313" key="3">
    <source>
        <dbReference type="Proteomes" id="UP000030121"/>
    </source>
</evidence>
<comment type="caution">
    <text evidence="2">The sequence shown here is derived from an EMBL/GenBank/DDBJ whole genome shotgun (WGS) entry which is preliminary data.</text>
</comment>
<proteinExistence type="predicted"/>
<protein>
    <submittedName>
        <fullName evidence="2">ABC transporter substrate-binding protein</fullName>
    </submittedName>
</protein>
<feature type="domain" description="Fe/B12 periplasmic-binding" evidence="1">
    <location>
        <begin position="93"/>
        <end position="365"/>
    </location>
</feature>
<evidence type="ECO:0000313" key="2">
    <source>
        <dbReference type="EMBL" id="KGO89473.1"/>
    </source>
</evidence>
<evidence type="ECO:0000259" key="1">
    <source>
        <dbReference type="PROSITE" id="PS50983"/>
    </source>
</evidence>
<name>A0A0A2MDD0_9FLAO</name>